<dbReference type="InterPro" id="IPR011527">
    <property type="entry name" value="ABC1_TM_dom"/>
</dbReference>
<accession>A0AAI9E7M8</accession>
<evidence type="ECO:0000256" key="11">
    <source>
        <dbReference type="SAM" id="Phobius"/>
    </source>
</evidence>
<feature type="transmembrane region" description="Helical" evidence="11">
    <location>
        <begin position="1149"/>
        <end position="1169"/>
    </location>
</feature>
<evidence type="ECO:0000313" key="14">
    <source>
        <dbReference type="EMBL" id="CAK3837720.1"/>
    </source>
</evidence>
<dbReference type="CDD" id="cd18596">
    <property type="entry name" value="ABC_6TM_VMR1_D1_like"/>
    <property type="match status" value="1"/>
</dbReference>
<feature type="transmembrane region" description="Helical" evidence="11">
    <location>
        <begin position="370"/>
        <end position="393"/>
    </location>
</feature>
<keyword evidence="7 11" id="KW-1133">Transmembrane helix</keyword>
<dbReference type="InterPro" id="IPR027417">
    <property type="entry name" value="P-loop_NTPase"/>
</dbReference>
<dbReference type="GO" id="GO:0140359">
    <property type="term" value="F:ABC-type transporter activity"/>
    <property type="evidence" value="ECO:0007669"/>
    <property type="project" value="InterPro"/>
</dbReference>
<feature type="compositionally biased region" description="Polar residues" evidence="10">
    <location>
        <begin position="1571"/>
        <end position="1592"/>
    </location>
</feature>
<evidence type="ECO:0000256" key="9">
    <source>
        <dbReference type="ARBA" id="ARBA00023180"/>
    </source>
</evidence>
<keyword evidence="5" id="KW-0547">Nucleotide-binding</keyword>
<keyword evidence="6" id="KW-0067">ATP-binding</keyword>
<feature type="transmembrane region" description="Helical" evidence="11">
    <location>
        <begin position="496"/>
        <end position="518"/>
    </location>
</feature>
<comment type="caution">
    <text evidence="14">The sequence shown here is derived from an EMBL/GenBank/DDBJ whole genome shotgun (WGS) entry which is preliminary data.</text>
</comment>
<organism evidence="14 15">
    <name type="scientific">Lecanosticta acicola</name>
    <dbReference type="NCBI Taxonomy" id="111012"/>
    <lineage>
        <taxon>Eukaryota</taxon>
        <taxon>Fungi</taxon>
        <taxon>Dikarya</taxon>
        <taxon>Ascomycota</taxon>
        <taxon>Pezizomycotina</taxon>
        <taxon>Dothideomycetes</taxon>
        <taxon>Dothideomycetidae</taxon>
        <taxon>Mycosphaerellales</taxon>
        <taxon>Mycosphaerellaceae</taxon>
        <taxon>Lecanosticta</taxon>
    </lineage>
</organism>
<dbReference type="Proteomes" id="UP001296104">
    <property type="component" value="Unassembled WGS sequence"/>
</dbReference>
<feature type="transmembrane region" description="Helical" evidence="11">
    <location>
        <begin position="23"/>
        <end position="42"/>
    </location>
</feature>
<gene>
    <name evidence="14" type="ORF">LECACI_7A001445</name>
</gene>
<evidence type="ECO:0000259" key="12">
    <source>
        <dbReference type="PROSITE" id="PS50893"/>
    </source>
</evidence>
<dbReference type="PROSITE" id="PS50893">
    <property type="entry name" value="ABC_TRANSPORTER_2"/>
    <property type="match status" value="2"/>
</dbReference>
<feature type="domain" description="ABC transmembrane type-1" evidence="13">
    <location>
        <begin position="1053"/>
        <end position="1390"/>
    </location>
</feature>
<dbReference type="Pfam" id="PF00664">
    <property type="entry name" value="ABC_membrane"/>
    <property type="match status" value="2"/>
</dbReference>
<evidence type="ECO:0000256" key="7">
    <source>
        <dbReference type="ARBA" id="ARBA00022989"/>
    </source>
</evidence>
<evidence type="ECO:0000256" key="6">
    <source>
        <dbReference type="ARBA" id="ARBA00022840"/>
    </source>
</evidence>
<feature type="transmembrane region" description="Helical" evidence="11">
    <location>
        <begin position="223"/>
        <end position="241"/>
    </location>
</feature>
<evidence type="ECO:0000313" key="15">
    <source>
        <dbReference type="Proteomes" id="UP001296104"/>
    </source>
</evidence>
<feature type="domain" description="ABC transporter" evidence="12">
    <location>
        <begin position="1430"/>
        <end position="1713"/>
    </location>
</feature>
<dbReference type="SMART" id="SM00382">
    <property type="entry name" value="AAA"/>
    <property type="match status" value="2"/>
</dbReference>
<feature type="transmembrane region" description="Helical" evidence="11">
    <location>
        <begin position="1251"/>
        <end position="1271"/>
    </location>
</feature>
<dbReference type="InterPro" id="IPR003439">
    <property type="entry name" value="ABC_transporter-like_ATP-bd"/>
</dbReference>
<dbReference type="GO" id="GO:0000329">
    <property type="term" value="C:fungal-type vacuole membrane"/>
    <property type="evidence" value="ECO:0007669"/>
    <property type="project" value="TreeGrafter"/>
</dbReference>
<dbReference type="SUPFAM" id="SSF52540">
    <property type="entry name" value="P-loop containing nucleoside triphosphate hydrolases"/>
    <property type="match status" value="2"/>
</dbReference>
<dbReference type="InterPro" id="IPR003593">
    <property type="entry name" value="AAA+_ATPase"/>
</dbReference>
<feature type="transmembrane region" description="Helical" evidence="11">
    <location>
        <begin position="1224"/>
        <end position="1245"/>
    </location>
</feature>
<dbReference type="PROSITE" id="PS00211">
    <property type="entry name" value="ABC_TRANSPORTER_1"/>
    <property type="match status" value="2"/>
</dbReference>
<dbReference type="Gene3D" id="3.40.50.300">
    <property type="entry name" value="P-loop containing nucleotide triphosphate hydrolases"/>
    <property type="match status" value="2"/>
</dbReference>
<dbReference type="GO" id="GO:0005524">
    <property type="term" value="F:ATP binding"/>
    <property type="evidence" value="ECO:0007669"/>
    <property type="project" value="UniProtKB-KW"/>
</dbReference>
<feature type="transmembrane region" description="Helical" evidence="11">
    <location>
        <begin position="157"/>
        <end position="178"/>
    </location>
</feature>
<comment type="subcellular location">
    <subcellularLocation>
        <location evidence="1">Membrane</location>
        <topology evidence="1">Multi-pass membrane protein</topology>
    </subcellularLocation>
</comment>
<keyword evidence="4" id="KW-0677">Repeat</keyword>
<proteinExistence type="predicted"/>
<feature type="transmembrane region" description="Helical" evidence="11">
    <location>
        <begin position="524"/>
        <end position="541"/>
    </location>
</feature>
<feature type="domain" description="ABC transmembrane type-1" evidence="13">
    <location>
        <begin position="337"/>
        <end position="664"/>
    </location>
</feature>
<dbReference type="Gene3D" id="1.20.1560.10">
    <property type="entry name" value="ABC transporter type 1, transmembrane domain"/>
    <property type="match status" value="2"/>
</dbReference>
<dbReference type="FunFam" id="3.40.50.300:FF:000825">
    <property type="entry name" value="ABC bile acid transporter"/>
    <property type="match status" value="1"/>
</dbReference>
<evidence type="ECO:0000256" key="3">
    <source>
        <dbReference type="ARBA" id="ARBA00022692"/>
    </source>
</evidence>
<feature type="transmembrane region" description="Helical" evidence="11">
    <location>
        <begin position="125"/>
        <end position="151"/>
    </location>
</feature>
<evidence type="ECO:0000256" key="8">
    <source>
        <dbReference type="ARBA" id="ARBA00023136"/>
    </source>
</evidence>
<dbReference type="Pfam" id="PF00005">
    <property type="entry name" value="ABC_tran"/>
    <property type="match status" value="2"/>
</dbReference>
<evidence type="ECO:0000256" key="4">
    <source>
        <dbReference type="ARBA" id="ARBA00022737"/>
    </source>
</evidence>
<keyword evidence="9" id="KW-0325">Glycoprotein</keyword>
<keyword evidence="8 11" id="KW-0472">Membrane</keyword>
<evidence type="ECO:0000259" key="13">
    <source>
        <dbReference type="PROSITE" id="PS50929"/>
    </source>
</evidence>
<keyword evidence="3 11" id="KW-0812">Transmembrane</keyword>
<feature type="transmembrane region" description="Helical" evidence="11">
    <location>
        <begin position="600"/>
        <end position="627"/>
    </location>
</feature>
<keyword evidence="15" id="KW-1185">Reference proteome</keyword>
<feature type="transmembrane region" description="Helical" evidence="11">
    <location>
        <begin position="1336"/>
        <end position="1359"/>
    </location>
</feature>
<feature type="region of interest" description="Disordered" evidence="10">
    <location>
        <begin position="974"/>
        <end position="1002"/>
    </location>
</feature>
<dbReference type="SUPFAM" id="SSF90123">
    <property type="entry name" value="ABC transporter transmembrane region"/>
    <property type="match status" value="2"/>
</dbReference>
<evidence type="ECO:0000256" key="2">
    <source>
        <dbReference type="ARBA" id="ARBA00022448"/>
    </source>
</evidence>
<dbReference type="InterPro" id="IPR017871">
    <property type="entry name" value="ABC_transporter-like_CS"/>
</dbReference>
<dbReference type="PANTHER" id="PTHR24223:SF353">
    <property type="entry name" value="ABC TRANSPORTER ATP-BINDING PROTEIN_PERMEASE VMR1-RELATED"/>
    <property type="match status" value="1"/>
</dbReference>
<dbReference type="CDD" id="cd03244">
    <property type="entry name" value="ABCC_MRP_domain2"/>
    <property type="match status" value="1"/>
</dbReference>
<evidence type="ECO:0000256" key="10">
    <source>
        <dbReference type="SAM" id="MobiDB-lite"/>
    </source>
</evidence>
<dbReference type="CDD" id="cd03250">
    <property type="entry name" value="ABCC_MRP_domain1"/>
    <property type="match status" value="1"/>
</dbReference>
<dbReference type="CDD" id="cd18604">
    <property type="entry name" value="ABC_6TM_VMR1_D2_like"/>
    <property type="match status" value="1"/>
</dbReference>
<feature type="compositionally biased region" description="Acidic residues" evidence="10">
    <location>
        <begin position="77"/>
        <end position="93"/>
    </location>
</feature>
<dbReference type="PANTHER" id="PTHR24223">
    <property type="entry name" value="ATP-BINDING CASSETTE SUB-FAMILY C"/>
    <property type="match status" value="1"/>
</dbReference>
<feature type="transmembrane region" description="Helical" evidence="11">
    <location>
        <begin position="190"/>
        <end position="211"/>
    </location>
</feature>
<feature type="compositionally biased region" description="Low complexity" evidence="10">
    <location>
        <begin position="975"/>
        <end position="986"/>
    </location>
</feature>
<protein>
    <submittedName>
        <fullName evidence="14">ABC transporter</fullName>
    </submittedName>
</protein>
<feature type="region of interest" description="Disordered" evidence="10">
    <location>
        <begin position="1548"/>
        <end position="1602"/>
    </location>
</feature>
<evidence type="ECO:0000256" key="1">
    <source>
        <dbReference type="ARBA" id="ARBA00004141"/>
    </source>
</evidence>
<feature type="transmembrane region" description="Helical" evidence="11">
    <location>
        <begin position="1365"/>
        <end position="1385"/>
    </location>
</feature>
<feature type="transmembrane region" description="Helical" evidence="11">
    <location>
        <begin position="330"/>
        <end position="350"/>
    </location>
</feature>
<sequence>MFAQCSGDIWDADDFSLCFQHDYLQTLLPLTACGVSALYLAYQLLRVAVKQSTHSRNGYSKLKQQAWNGVGSHAAREEEDDSETDGEEENSEDDMQRNQDLALQMTKSRATEASVITVDRPRGELVIIIIEELAVLAQLGIQAAALIIGAWGPGGNIAAIASVVVWTYIAVLASLRLLLSSQSKWSFSKFWYHTAFLYCFQWVCVVLLFRSEIIHPISNISEALMSTSFALSTLLALVALTSRKGNRAVELEYEDGIEPSREPLASVLSLATFTWCDPIVWAGYRRTFEMKDVWNLMPRDKAAAILADYRQLKKTNILAWHLLRYFRRALLIQAAWAAISGIVTFVPTLLLKVILEYIEDPESTPRNAAWFYVILLFVSGCVNALSSGQALWVGRKICIRIRAIIIGEIYAKALRRRAAAAADKVLGENVKKDDEAPKEGFFKRFLTFGKTKKKKTSQNGAAVKPVAAADESQVTFGAIINLMAVDSFKVSEISAYLHFLWAETPVQFVLAIGLLYQFLGRSSIVGIGMMALLLPVNMFIANQFTSVQKKILAATDARIHTTNEVLTNVRIIKYFAWEQRFLATVEEKRVVELRHLRYRYIIWAVAATIWSGAPVVITFLTFLFYTMVEKKDLVPSVAFTALSLFSLLRIPLDQLADMVAHVQESKVSVDRVEEYLNEAETDKYRQLQTKERDENGEPLIGFDNGTFSWGGKDADDFKMIDLDIFFKVGQLNVIIGPTGSGKTSMLMALLGEMTLLEGSVYLPGGRSREDVKRDPQTGLIESVAYCAQQAWLVNGTIKENIVFASNWDARRYKDVIIACSLQRDLEILDGGDQTVVGEKGVTLSGGQKQRISLARALYCDARHVLLDDVLSAVDSHTAKWIFDKALMGPLMHHRTCILVTHNAALCLPRAEFAVVLDNGRATAQGTASEVIQSGKLAEDLSKFDSRSPSRPTSVLPSRVPSDIGGDSLMAEHHTAAAAAPATHGTANGHLERRPTDTGPDGDALSKVFSKDIPGIKEPIDETAGYSESKATGAVKLSIITMYLSYMGGLFYWALAAVCFALQQLSQVATNVWIRQWANAYTRTEYVSAGGMQNMTQIHHASSPVTHVRGVISSSSSCLRSGSCLWSMPFWSQQVQDLRSFKVMNSEVDVGYYLGVYAALGVAYMAVTLLREGVLFGGSLAASKRIHRQLMETVTHAKFRFFDSTPLGQIMNRFSKDVEAVDQEIAPVAVGVVHCMFSILTIVVLISVITPAFLIAGVFITALYFIIGKIYISSSRDLKRLESIQRSPLYQQFGETLSGMTTIRAYGDERRFIRENLASVNTHSRPFIYLWAANRWLALRVDVVGALVSFFTGAFVILSVGRIDAGAAGLAMTYAVTFTENVLWFVRLYASNEQNMNAVERVKEYLDVEQEAPPIVPDNRPAANWPEKGSVEFDGYSTRYRKDFDFVLKRITFKIQPGEKVGVVGRTGAGKSSLALALFRALEAEEGKILVDDVDIGLIGLQDLRENIVMVPQDPTLFTGTIRSNLDPFGLFTDEEIFTALRKVQLVGSPTASAAPSRPETPINRPRRGSPVLQNKQSPTSKSSTTLAGSPSSPTGPPLENKNIFRNLNSTVAESGTNLSQGQRQLLCLARAMLKAPKVLLMDEATASIDYATDSKIQETIREIKNTTITIAHRLQTIIDYDKVLVLDKGEVVEYGDPYDLVNQPKGIFRGMCEMTGDLDVLLRDAKKAHNARRLVDDDE</sequence>
<dbReference type="GO" id="GO:0016887">
    <property type="term" value="F:ATP hydrolysis activity"/>
    <property type="evidence" value="ECO:0007669"/>
    <property type="project" value="InterPro"/>
</dbReference>
<evidence type="ECO:0000256" key="5">
    <source>
        <dbReference type="ARBA" id="ARBA00022741"/>
    </source>
</evidence>
<keyword evidence="2" id="KW-0813">Transport</keyword>
<name>A0AAI9E7M8_9PEZI</name>
<feature type="domain" description="ABC transporter" evidence="12">
    <location>
        <begin position="700"/>
        <end position="943"/>
    </location>
</feature>
<dbReference type="EMBL" id="CAVMBE010000005">
    <property type="protein sequence ID" value="CAK3837720.1"/>
    <property type="molecule type" value="Genomic_DNA"/>
</dbReference>
<dbReference type="InterPro" id="IPR036640">
    <property type="entry name" value="ABC1_TM_sf"/>
</dbReference>
<reference evidence="14" key="1">
    <citation type="submission" date="2023-11" db="EMBL/GenBank/DDBJ databases">
        <authorList>
            <person name="Alioto T."/>
            <person name="Alioto T."/>
            <person name="Gomez Garrido J."/>
        </authorList>
    </citation>
    <scope>NUCLEOTIDE SEQUENCE</scope>
</reference>
<feature type="region of interest" description="Disordered" evidence="10">
    <location>
        <begin position="941"/>
        <end position="961"/>
    </location>
</feature>
<dbReference type="PROSITE" id="PS50929">
    <property type="entry name" value="ABC_TM1F"/>
    <property type="match status" value="2"/>
</dbReference>
<feature type="region of interest" description="Disordered" evidence="10">
    <location>
        <begin position="66"/>
        <end position="97"/>
    </location>
</feature>
<dbReference type="InterPro" id="IPR050173">
    <property type="entry name" value="ABC_transporter_C-like"/>
</dbReference>
<feature type="transmembrane region" description="Helical" evidence="11">
    <location>
        <begin position="1042"/>
        <end position="1062"/>
    </location>
</feature>